<feature type="transmembrane region" description="Helical" evidence="2">
    <location>
        <begin position="174"/>
        <end position="196"/>
    </location>
</feature>
<dbReference type="SMART" id="SM00052">
    <property type="entry name" value="EAL"/>
    <property type="match status" value="1"/>
</dbReference>
<dbReference type="SUPFAM" id="SSF55073">
    <property type="entry name" value="Nucleotide cyclase"/>
    <property type="match status" value="1"/>
</dbReference>
<dbReference type="Pfam" id="PF00990">
    <property type="entry name" value="GGDEF"/>
    <property type="match status" value="1"/>
</dbReference>
<sequence length="789" mass="84165">MPVIYGLAPAAACAVAVVLCATVLVRVARAGDAIPGERAREGWEEREDRTDQADRTVRDDRTIREDRRRACLILALALPLGALGPVAVLLDVMVATEPSGLRLGAEAAATSVLSTPLILAGALGGLGIVTSRRALLRHVLDGLVIGVSVFYAGWTLVGEPLHRHHGGDPTPQRLQASCVVVSGPILVGLVATGVLVAAGLKSPPVRRLCLGAAVPCLAASLLPMAVFFANGVLTAVAVLGYGLGALVLTYAVRTAPVPARSVSRSPDGLAVSLALVVVAAVACVVHLLFLDGSIDQISVGAAIVVGGALAAQQALARIDLRRTADRLAHSEAHFRMMAHTDALTGLANRRQLLNALQEEGVGGPSQVLLAIDLDGFKNINDTRGHDVGDLVLVDVAARLRSNLRPGDLPVRLGGDEFAVLMRASAVEATAVAERLLAVLCRPYEVDGVTVFLSASIGLASAATADTIEGLMRDADVALRFAKQRGKQRVEQYDLAYDRWLRRRTELEHELRGAVDRGELMLVYQPVAHLPDGRVAGVETLLRWHHPRLGTVPPDEFIPLAEDAGLIHGLGEFVLHEACHQLSRWIADGHEVYLAVNVSVRELHDPEYARQVAEVLRRHRVPPERLVIEVTEHAVAQDVQQLVDRLTALRAAGVRVALDDFGSGYSSLGQLRTLPVDILKIDKTLIESPRPSAVRFAPPLADVVVQLGNRLGLDVVAEGITEAAQRRILEEAGCPYAQGDLFGRPMPAERVEALFRADPLPPYEPGSDADDGSKVQNVGQVDSAREMRQS</sequence>
<feature type="transmembrane region" description="Helical" evidence="2">
    <location>
        <begin position="296"/>
        <end position="316"/>
    </location>
</feature>
<dbReference type="RefSeq" id="WP_167923048.1">
    <property type="nucleotide sequence ID" value="NZ_JAATVY010000001.1"/>
</dbReference>
<organism evidence="5 6">
    <name type="scientific">Planosporangium thailandense</name>
    <dbReference type="NCBI Taxonomy" id="765197"/>
    <lineage>
        <taxon>Bacteria</taxon>
        <taxon>Bacillati</taxon>
        <taxon>Actinomycetota</taxon>
        <taxon>Actinomycetes</taxon>
        <taxon>Micromonosporales</taxon>
        <taxon>Micromonosporaceae</taxon>
        <taxon>Planosporangium</taxon>
    </lineage>
</organism>
<name>A0ABX0XQ81_9ACTN</name>
<feature type="transmembrane region" description="Helical" evidence="2">
    <location>
        <begin position="135"/>
        <end position="154"/>
    </location>
</feature>
<accession>A0ABX0XQ81</accession>
<dbReference type="InterPro" id="IPR052155">
    <property type="entry name" value="Biofilm_reg_signaling"/>
</dbReference>
<feature type="region of interest" description="Disordered" evidence="1">
    <location>
        <begin position="754"/>
        <end position="789"/>
    </location>
</feature>
<dbReference type="InterPro" id="IPR043128">
    <property type="entry name" value="Rev_trsase/Diguanyl_cyclase"/>
</dbReference>
<evidence type="ECO:0000256" key="2">
    <source>
        <dbReference type="SAM" id="Phobius"/>
    </source>
</evidence>
<dbReference type="PANTHER" id="PTHR44757">
    <property type="entry name" value="DIGUANYLATE CYCLASE DGCP"/>
    <property type="match status" value="1"/>
</dbReference>
<keyword evidence="2" id="KW-1133">Transmembrane helix</keyword>
<gene>
    <name evidence="5" type="ORF">HC031_00110</name>
</gene>
<dbReference type="SMART" id="SM00267">
    <property type="entry name" value="GGDEF"/>
    <property type="match status" value="1"/>
</dbReference>
<evidence type="ECO:0000313" key="5">
    <source>
        <dbReference type="EMBL" id="NJC68129.1"/>
    </source>
</evidence>
<keyword evidence="2" id="KW-0472">Membrane</keyword>
<dbReference type="Gene3D" id="3.20.20.450">
    <property type="entry name" value="EAL domain"/>
    <property type="match status" value="1"/>
</dbReference>
<dbReference type="PANTHER" id="PTHR44757:SF2">
    <property type="entry name" value="BIOFILM ARCHITECTURE MAINTENANCE PROTEIN MBAA"/>
    <property type="match status" value="1"/>
</dbReference>
<feature type="transmembrane region" description="Helical" evidence="2">
    <location>
        <begin position="71"/>
        <end position="95"/>
    </location>
</feature>
<dbReference type="CDD" id="cd01948">
    <property type="entry name" value="EAL"/>
    <property type="match status" value="1"/>
</dbReference>
<dbReference type="EMBL" id="JAATVY010000001">
    <property type="protein sequence ID" value="NJC68129.1"/>
    <property type="molecule type" value="Genomic_DNA"/>
</dbReference>
<dbReference type="InterPro" id="IPR029787">
    <property type="entry name" value="Nucleotide_cyclase"/>
</dbReference>
<protein>
    <submittedName>
        <fullName evidence="5">EAL domain-containing protein</fullName>
    </submittedName>
</protein>
<feature type="transmembrane region" description="Helical" evidence="2">
    <location>
        <begin position="107"/>
        <end position="128"/>
    </location>
</feature>
<dbReference type="SUPFAM" id="SSF141868">
    <property type="entry name" value="EAL domain-like"/>
    <property type="match status" value="1"/>
</dbReference>
<dbReference type="PROSITE" id="PS50883">
    <property type="entry name" value="EAL"/>
    <property type="match status" value="1"/>
</dbReference>
<evidence type="ECO:0000259" key="4">
    <source>
        <dbReference type="PROSITE" id="PS50887"/>
    </source>
</evidence>
<dbReference type="Pfam" id="PF00563">
    <property type="entry name" value="EAL"/>
    <property type="match status" value="1"/>
</dbReference>
<proteinExistence type="predicted"/>
<keyword evidence="6" id="KW-1185">Reference proteome</keyword>
<dbReference type="InterPro" id="IPR000160">
    <property type="entry name" value="GGDEF_dom"/>
</dbReference>
<feature type="transmembrane region" description="Helical" evidence="2">
    <location>
        <begin position="6"/>
        <end position="28"/>
    </location>
</feature>
<comment type="caution">
    <text evidence="5">The sequence shown here is derived from an EMBL/GenBank/DDBJ whole genome shotgun (WGS) entry which is preliminary data.</text>
</comment>
<feature type="transmembrane region" description="Helical" evidence="2">
    <location>
        <begin position="268"/>
        <end position="290"/>
    </location>
</feature>
<reference evidence="5 6" key="1">
    <citation type="submission" date="2020-03" db="EMBL/GenBank/DDBJ databases">
        <title>WGS of the type strain of Planosporangium spp.</title>
        <authorList>
            <person name="Thawai C."/>
        </authorList>
    </citation>
    <scope>NUCLEOTIDE SEQUENCE [LARGE SCALE GENOMIC DNA]</scope>
    <source>
        <strain evidence="5 6">TBRC 5610</strain>
    </source>
</reference>
<dbReference type="CDD" id="cd01949">
    <property type="entry name" value="GGDEF"/>
    <property type="match status" value="1"/>
</dbReference>
<feature type="transmembrane region" description="Helical" evidence="2">
    <location>
        <begin position="235"/>
        <end position="256"/>
    </location>
</feature>
<feature type="domain" description="EAL" evidence="3">
    <location>
        <begin position="503"/>
        <end position="758"/>
    </location>
</feature>
<dbReference type="NCBIfam" id="TIGR00254">
    <property type="entry name" value="GGDEF"/>
    <property type="match status" value="1"/>
</dbReference>
<dbReference type="InterPro" id="IPR001633">
    <property type="entry name" value="EAL_dom"/>
</dbReference>
<dbReference type="PROSITE" id="PS50887">
    <property type="entry name" value="GGDEF"/>
    <property type="match status" value="1"/>
</dbReference>
<dbReference type="Gene3D" id="3.30.70.270">
    <property type="match status" value="1"/>
</dbReference>
<feature type="domain" description="GGDEF" evidence="4">
    <location>
        <begin position="364"/>
        <end position="494"/>
    </location>
</feature>
<evidence type="ECO:0000313" key="6">
    <source>
        <dbReference type="Proteomes" id="UP000722989"/>
    </source>
</evidence>
<dbReference type="Proteomes" id="UP000722989">
    <property type="component" value="Unassembled WGS sequence"/>
</dbReference>
<keyword evidence="2" id="KW-0812">Transmembrane</keyword>
<evidence type="ECO:0000256" key="1">
    <source>
        <dbReference type="SAM" id="MobiDB-lite"/>
    </source>
</evidence>
<evidence type="ECO:0000259" key="3">
    <source>
        <dbReference type="PROSITE" id="PS50883"/>
    </source>
</evidence>
<dbReference type="InterPro" id="IPR035919">
    <property type="entry name" value="EAL_sf"/>
</dbReference>